<evidence type="ECO:0000256" key="10">
    <source>
        <dbReference type="ARBA" id="ARBA00023237"/>
    </source>
</evidence>
<sequence>MIRAPLSISRRLERPIRTARCDPRSFACIFLSGERVKNCFGFNSKGIAALASLLATGMLCSGGASAQSSVQLYGQVDAWVGAQKYPGGDRAWTLGGGGMSTSYWGLKGAEDLGGGYKAIFALEDFFRPQNGAYGRFQGDSFFSRDAYVGVQSPYGTLTAGRLTTSLFVSTILFNPFADSYTFSPMVYHVYLGLGTFPAYTTDQGVVGDSGWDNAISYSTPDYHGLSGTAMYAFGDKAGENGQHKLSAQFLYLSGQFAATGVYQYVNFNTQPDDLSSLVSGMQSQAVAQLGVSYDLRVVKLFGQYMYTDNTVRTSNFHINTAQGGVTVPLGPGTVMASYAYSRDAGGLDQTRQTWALGYDYPLSKRTDLYAAYMSDRITSQSTGETFGAGVRAKF</sequence>
<evidence type="ECO:0000256" key="2">
    <source>
        <dbReference type="ARBA" id="ARBA00011233"/>
    </source>
</evidence>
<dbReference type="GO" id="GO:0006811">
    <property type="term" value="P:monoatomic ion transport"/>
    <property type="evidence" value="ECO:0007669"/>
    <property type="project" value="UniProtKB-KW"/>
</dbReference>
<protein>
    <submittedName>
        <fullName evidence="12">Outer membrane protein (Porin)</fullName>
    </submittedName>
</protein>
<evidence type="ECO:0000256" key="6">
    <source>
        <dbReference type="ARBA" id="ARBA00022729"/>
    </source>
</evidence>
<keyword evidence="8" id="KW-0626">Porin</keyword>
<evidence type="ECO:0000256" key="7">
    <source>
        <dbReference type="ARBA" id="ARBA00023065"/>
    </source>
</evidence>
<evidence type="ECO:0000313" key="13">
    <source>
        <dbReference type="Proteomes" id="UP000195221"/>
    </source>
</evidence>
<comment type="subunit">
    <text evidence="2">Homotrimer.</text>
</comment>
<keyword evidence="10" id="KW-0998">Cell outer membrane</keyword>
<dbReference type="Proteomes" id="UP000195221">
    <property type="component" value="Unassembled WGS sequence"/>
</dbReference>
<dbReference type="PANTHER" id="PTHR34501">
    <property type="entry name" value="PROTEIN YDDL-RELATED"/>
    <property type="match status" value="1"/>
</dbReference>
<dbReference type="AlphaFoldDB" id="A0A242N523"/>
<evidence type="ECO:0000313" key="12">
    <source>
        <dbReference type="EMBL" id="OTP78751.1"/>
    </source>
</evidence>
<feature type="domain" description="Porin" evidence="11">
    <location>
        <begin position="49"/>
        <end position="376"/>
    </location>
</feature>
<comment type="subcellular location">
    <subcellularLocation>
        <location evidence="1">Cell outer membrane</location>
        <topology evidence="1">Multi-pass membrane protein</topology>
    </subcellularLocation>
</comment>
<keyword evidence="4" id="KW-1134">Transmembrane beta strand</keyword>
<dbReference type="Pfam" id="PF13609">
    <property type="entry name" value="Porin_4"/>
    <property type="match status" value="1"/>
</dbReference>
<dbReference type="InterPro" id="IPR050298">
    <property type="entry name" value="Gram-neg_bact_OMP"/>
</dbReference>
<dbReference type="InterPro" id="IPR023614">
    <property type="entry name" value="Porin_dom_sf"/>
</dbReference>
<keyword evidence="3" id="KW-0813">Transport</keyword>
<keyword evidence="5" id="KW-0812">Transmembrane</keyword>
<name>A0A242N523_CABSO</name>
<comment type="caution">
    <text evidence="12">The sequence shown here is derived from an EMBL/GenBank/DDBJ whole genome shotgun (WGS) entry which is preliminary data.</text>
</comment>
<reference evidence="12 13" key="1">
    <citation type="submission" date="2017-03" db="EMBL/GenBank/DDBJ databases">
        <title>Genome analysis of strain PAMC 26577.</title>
        <authorList>
            <person name="Oh H.-M."/>
            <person name="Yang J.-A."/>
        </authorList>
    </citation>
    <scope>NUCLEOTIDE SEQUENCE [LARGE SCALE GENOMIC DNA]</scope>
    <source>
        <strain evidence="12 13">PAMC 26577</strain>
    </source>
</reference>
<dbReference type="SUPFAM" id="SSF56935">
    <property type="entry name" value="Porins"/>
    <property type="match status" value="1"/>
</dbReference>
<dbReference type="PANTHER" id="PTHR34501:SF9">
    <property type="entry name" value="MAJOR OUTER MEMBRANE PROTEIN P.IA"/>
    <property type="match status" value="1"/>
</dbReference>
<dbReference type="Gene3D" id="2.40.160.10">
    <property type="entry name" value="Porin"/>
    <property type="match status" value="1"/>
</dbReference>
<evidence type="ECO:0000256" key="5">
    <source>
        <dbReference type="ARBA" id="ARBA00022692"/>
    </source>
</evidence>
<dbReference type="InterPro" id="IPR033900">
    <property type="entry name" value="Gram_neg_porin_domain"/>
</dbReference>
<evidence type="ECO:0000256" key="9">
    <source>
        <dbReference type="ARBA" id="ARBA00023136"/>
    </source>
</evidence>
<keyword evidence="9" id="KW-0472">Membrane</keyword>
<gene>
    <name evidence="12" type="ORF">PAMC26577_03930</name>
</gene>
<dbReference type="GO" id="GO:0046930">
    <property type="term" value="C:pore complex"/>
    <property type="evidence" value="ECO:0007669"/>
    <property type="project" value="UniProtKB-KW"/>
</dbReference>
<proteinExistence type="predicted"/>
<dbReference type="GO" id="GO:0009279">
    <property type="term" value="C:cell outer membrane"/>
    <property type="evidence" value="ECO:0007669"/>
    <property type="project" value="UniProtKB-SubCell"/>
</dbReference>
<evidence type="ECO:0000256" key="8">
    <source>
        <dbReference type="ARBA" id="ARBA00023114"/>
    </source>
</evidence>
<dbReference type="EMBL" id="NBTZ01000022">
    <property type="protein sequence ID" value="OTP78751.1"/>
    <property type="molecule type" value="Genomic_DNA"/>
</dbReference>
<accession>A0A242N523</accession>
<organism evidence="12 13">
    <name type="scientific">Caballeronia sordidicola</name>
    <name type="common">Burkholderia sordidicola</name>
    <dbReference type="NCBI Taxonomy" id="196367"/>
    <lineage>
        <taxon>Bacteria</taxon>
        <taxon>Pseudomonadati</taxon>
        <taxon>Pseudomonadota</taxon>
        <taxon>Betaproteobacteria</taxon>
        <taxon>Burkholderiales</taxon>
        <taxon>Burkholderiaceae</taxon>
        <taxon>Caballeronia</taxon>
    </lineage>
</organism>
<evidence type="ECO:0000259" key="11">
    <source>
        <dbReference type="Pfam" id="PF13609"/>
    </source>
</evidence>
<evidence type="ECO:0000256" key="4">
    <source>
        <dbReference type="ARBA" id="ARBA00022452"/>
    </source>
</evidence>
<evidence type="ECO:0000256" key="3">
    <source>
        <dbReference type="ARBA" id="ARBA00022448"/>
    </source>
</evidence>
<dbReference type="GO" id="GO:0015288">
    <property type="term" value="F:porin activity"/>
    <property type="evidence" value="ECO:0007669"/>
    <property type="project" value="UniProtKB-KW"/>
</dbReference>
<evidence type="ECO:0000256" key="1">
    <source>
        <dbReference type="ARBA" id="ARBA00004571"/>
    </source>
</evidence>
<keyword evidence="6" id="KW-0732">Signal</keyword>
<keyword evidence="7" id="KW-0406">Ion transport</keyword>
<dbReference type="CDD" id="cd00342">
    <property type="entry name" value="gram_neg_porins"/>
    <property type="match status" value="1"/>
</dbReference>